<evidence type="ECO:0000313" key="2">
    <source>
        <dbReference type="Proteomes" id="UP000826014"/>
    </source>
</evidence>
<sequence>MYERATPNSSQEPKNLKVVKQECLGYVIESFLVHKSLIINNMYFF</sequence>
<name>A0ABX8V291_9BACT</name>
<organism evidence="1 2">
    <name type="scientific">Candidatus Rhabdochlamydia oedothoracis</name>
    <dbReference type="NCBI Taxonomy" id="2720720"/>
    <lineage>
        <taxon>Bacteria</taxon>
        <taxon>Pseudomonadati</taxon>
        <taxon>Chlamydiota</taxon>
        <taxon>Chlamydiia</taxon>
        <taxon>Parachlamydiales</taxon>
        <taxon>Candidatus Rhabdochlamydiaceae</taxon>
        <taxon>Candidatus Rhabdochlamydia</taxon>
    </lineage>
</organism>
<keyword evidence="2" id="KW-1185">Reference proteome</keyword>
<protein>
    <submittedName>
        <fullName evidence="1">Uncharacterized protein</fullName>
    </submittedName>
</protein>
<accession>A0ABX8V291</accession>
<dbReference type="EMBL" id="CP075587">
    <property type="protein sequence ID" value="QYF49323.1"/>
    <property type="molecule type" value="Genomic_DNA"/>
</dbReference>
<reference evidence="1 2" key="1">
    <citation type="journal article" date="2022" name="bioRxiv">
        <title>Ecology and evolution of chlamydial symbionts of arthropods.</title>
        <authorList>
            <person name="Halter T."/>
            <person name="Koestlbacher S."/>
            <person name="Collingro A."/>
            <person name="Sixt B.S."/>
            <person name="Toenshoff E.R."/>
            <person name="Hendrickx F."/>
            <person name="Kostanjsek R."/>
            <person name="Horn M."/>
        </authorList>
    </citation>
    <scope>NUCLEOTIDE SEQUENCE [LARGE SCALE GENOMIC DNA]</scope>
    <source>
        <strain evidence="1">W744xW776</strain>
    </source>
</reference>
<dbReference type="Proteomes" id="UP000826014">
    <property type="component" value="Chromosome"/>
</dbReference>
<gene>
    <name evidence="1" type="ORF">RHABOEDO_001641</name>
</gene>
<proteinExistence type="predicted"/>
<evidence type="ECO:0000313" key="1">
    <source>
        <dbReference type="EMBL" id="QYF49323.1"/>
    </source>
</evidence>